<feature type="region of interest" description="Disordered" evidence="1">
    <location>
        <begin position="292"/>
        <end position="325"/>
    </location>
</feature>
<comment type="caution">
    <text evidence="2">The sequence shown here is derived from an EMBL/GenBank/DDBJ whole genome shotgun (WGS) entry which is preliminary data.</text>
</comment>
<feature type="region of interest" description="Disordered" evidence="1">
    <location>
        <begin position="13"/>
        <end position="90"/>
    </location>
</feature>
<evidence type="ECO:0000256" key="1">
    <source>
        <dbReference type="SAM" id="MobiDB-lite"/>
    </source>
</evidence>
<feature type="compositionally biased region" description="Acidic residues" evidence="1">
    <location>
        <begin position="306"/>
        <end position="317"/>
    </location>
</feature>
<keyword evidence="3" id="KW-1185">Reference proteome</keyword>
<sequence>MSLVTEAERFARAERSALGREAPSTSQLLDYDEDDAERASSPWTSRARAVLTPRGQTAVPTPRTKPTRTTERSMTPEKMPTSIEEEPMPREVEQARRLRRQIALATKIDAIKKELTLARAAQAIWAKWGVHHIGLEEAGFHLLGSPLAAESDFLSPASETADLWLAWQTGAILPVGSMILPAISMIARVGNGLGARRNVPAQAGALVHDALADATPGTVTDLVDQAAGMHLLRARAGDWSLLAKPLACRQAPLRSDAVHPPLSACAGQLSEQVLCQKARIAELELQAAARAEAASEAARPGGDGGEPSEGESEESEDRESPQEQLQRILSQVTPCAGAYPLGVVQSQIPQRVEAFGGNWADIKGLRLAVRPASDDDCVLVVANCLATPECGRDESRWAVQRGGSVASSTFAVYNRQAECILRLPDTSACRM</sequence>
<organism evidence="2 3">
    <name type="scientific">Prorocentrum cordatum</name>
    <dbReference type="NCBI Taxonomy" id="2364126"/>
    <lineage>
        <taxon>Eukaryota</taxon>
        <taxon>Sar</taxon>
        <taxon>Alveolata</taxon>
        <taxon>Dinophyceae</taxon>
        <taxon>Prorocentrales</taxon>
        <taxon>Prorocentraceae</taxon>
        <taxon>Prorocentrum</taxon>
    </lineage>
</organism>
<proteinExistence type="predicted"/>
<evidence type="ECO:0000313" key="3">
    <source>
        <dbReference type="Proteomes" id="UP001189429"/>
    </source>
</evidence>
<reference evidence="2" key="1">
    <citation type="submission" date="2023-10" db="EMBL/GenBank/DDBJ databases">
        <authorList>
            <person name="Chen Y."/>
            <person name="Shah S."/>
            <person name="Dougan E. K."/>
            <person name="Thang M."/>
            <person name="Chan C."/>
        </authorList>
    </citation>
    <scope>NUCLEOTIDE SEQUENCE [LARGE SCALE GENOMIC DNA]</scope>
</reference>
<name>A0ABN9RCW7_9DINO</name>
<dbReference type="Proteomes" id="UP001189429">
    <property type="component" value="Unassembled WGS sequence"/>
</dbReference>
<dbReference type="EMBL" id="CAUYUJ010006025">
    <property type="protein sequence ID" value="CAK0815882.1"/>
    <property type="molecule type" value="Genomic_DNA"/>
</dbReference>
<gene>
    <name evidence="2" type="ORF">PCOR1329_LOCUS19017</name>
</gene>
<accession>A0ABN9RCW7</accession>
<protein>
    <submittedName>
        <fullName evidence="2">Uncharacterized protein</fullName>
    </submittedName>
</protein>
<evidence type="ECO:0000313" key="2">
    <source>
        <dbReference type="EMBL" id="CAK0815882.1"/>
    </source>
</evidence>